<dbReference type="Pfam" id="PF00560">
    <property type="entry name" value="LRR_1"/>
    <property type="match status" value="7"/>
</dbReference>
<keyword evidence="8 12" id="KW-1133">Transmembrane helix</keyword>
<evidence type="ECO:0000256" key="11">
    <source>
        <dbReference type="ARBA" id="ARBA00023180"/>
    </source>
</evidence>
<feature type="signal peptide" evidence="13">
    <location>
        <begin position="1"/>
        <end position="24"/>
    </location>
</feature>
<evidence type="ECO:0000256" key="13">
    <source>
        <dbReference type="SAM" id="SignalP"/>
    </source>
</evidence>
<dbReference type="GO" id="GO:0005886">
    <property type="term" value="C:plasma membrane"/>
    <property type="evidence" value="ECO:0007669"/>
    <property type="project" value="UniProtKB-SubCell"/>
</dbReference>
<reference evidence="16 17" key="1">
    <citation type="journal article" date="2021" name="Commun. Biol.">
        <title>The genome of Shorea leprosula (Dipterocarpaceae) highlights the ecological relevance of drought in aseasonal tropical rainforests.</title>
        <authorList>
            <person name="Ng K.K.S."/>
            <person name="Kobayashi M.J."/>
            <person name="Fawcett J.A."/>
            <person name="Hatakeyama M."/>
            <person name="Paape T."/>
            <person name="Ng C.H."/>
            <person name="Ang C.C."/>
            <person name="Tnah L.H."/>
            <person name="Lee C.T."/>
            <person name="Nishiyama T."/>
            <person name="Sese J."/>
            <person name="O'Brien M.J."/>
            <person name="Copetti D."/>
            <person name="Mohd Noor M.I."/>
            <person name="Ong R.C."/>
            <person name="Putra M."/>
            <person name="Sireger I.Z."/>
            <person name="Indrioko S."/>
            <person name="Kosugi Y."/>
            <person name="Izuno A."/>
            <person name="Isagi Y."/>
            <person name="Lee S.L."/>
            <person name="Shimizu K.K."/>
        </authorList>
    </citation>
    <scope>NUCLEOTIDE SEQUENCE [LARGE SCALE GENOMIC DNA]</scope>
    <source>
        <strain evidence="16">214</strain>
    </source>
</reference>
<evidence type="ECO:0000256" key="12">
    <source>
        <dbReference type="SAM" id="Phobius"/>
    </source>
</evidence>
<organism evidence="16 17">
    <name type="scientific">Rubroshorea leprosula</name>
    <dbReference type="NCBI Taxonomy" id="152421"/>
    <lineage>
        <taxon>Eukaryota</taxon>
        <taxon>Viridiplantae</taxon>
        <taxon>Streptophyta</taxon>
        <taxon>Embryophyta</taxon>
        <taxon>Tracheophyta</taxon>
        <taxon>Spermatophyta</taxon>
        <taxon>Magnoliopsida</taxon>
        <taxon>eudicotyledons</taxon>
        <taxon>Gunneridae</taxon>
        <taxon>Pentapetalae</taxon>
        <taxon>rosids</taxon>
        <taxon>malvids</taxon>
        <taxon>Malvales</taxon>
        <taxon>Dipterocarpaceae</taxon>
        <taxon>Rubroshorea</taxon>
    </lineage>
</organism>
<dbReference type="InterPro" id="IPR001611">
    <property type="entry name" value="Leu-rich_rpt"/>
</dbReference>
<evidence type="ECO:0008006" key="18">
    <source>
        <dbReference type="Google" id="ProtNLM"/>
    </source>
</evidence>
<evidence type="ECO:0000256" key="4">
    <source>
        <dbReference type="ARBA" id="ARBA00022614"/>
    </source>
</evidence>
<evidence type="ECO:0000256" key="10">
    <source>
        <dbReference type="ARBA" id="ARBA00023170"/>
    </source>
</evidence>
<dbReference type="Pfam" id="PF08263">
    <property type="entry name" value="LRRNT_2"/>
    <property type="match status" value="1"/>
</dbReference>
<dbReference type="Gene3D" id="3.80.10.10">
    <property type="entry name" value="Ribonuclease Inhibitor"/>
    <property type="match status" value="4"/>
</dbReference>
<protein>
    <recommendedName>
        <fullName evidence="18">Receptor-like protein 12</fullName>
    </recommendedName>
</protein>
<evidence type="ECO:0000256" key="1">
    <source>
        <dbReference type="ARBA" id="ARBA00004251"/>
    </source>
</evidence>
<dbReference type="Pfam" id="PF13855">
    <property type="entry name" value="LRR_8"/>
    <property type="match status" value="1"/>
</dbReference>
<evidence type="ECO:0000256" key="3">
    <source>
        <dbReference type="ARBA" id="ARBA00022475"/>
    </source>
</evidence>
<dbReference type="FunFam" id="3.80.10.10:FF:000213">
    <property type="entry name" value="Tyrosine-sulfated glycopeptide receptor 1"/>
    <property type="match status" value="1"/>
</dbReference>
<dbReference type="SMART" id="SM00369">
    <property type="entry name" value="LRR_TYP"/>
    <property type="match status" value="6"/>
</dbReference>
<keyword evidence="11" id="KW-0325">Glycoprotein</keyword>
<keyword evidence="9 12" id="KW-0472">Membrane</keyword>
<evidence type="ECO:0000256" key="2">
    <source>
        <dbReference type="ARBA" id="ARBA00009592"/>
    </source>
</evidence>
<dbReference type="InterPro" id="IPR003591">
    <property type="entry name" value="Leu-rich_rpt_typical-subtyp"/>
</dbReference>
<keyword evidence="10" id="KW-0675">Receptor</keyword>
<dbReference type="PRINTS" id="PR00019">
    <property type="entry name" value="LEURICHRPT"/>
</dbReference>
<feature type="domain" description="Disease resistance R13L4/SHOC-2-like LRR" evidence="15">
    <location>
        <begin position="262"/>
        <end position="446"/>
    </location>
</feature>
<sequence>MVSSSAHFLFFTVLIVFFFQPCFQHSLCRRDERLALLQFKESFVVDKHASFDDPFAYPKANFWKSQGKDCCFWEGIQCDQDIGHVISLDLSSSYLFGSINFNSSLFHLIHLQHLNLAFNDFNYSKIPSAFSNLTSLTYLNLSNSFFVGQIPFELSRLTSLSTLELVPNYEGGLELKMPNLRILVENLTSLEYLHLSGTKINSRIPTTLANMSSLRSIDLSDCGLFGEFPMAIFQLPKLQVLIVSFNVGLMGNLPEFQFHNQLTTLEIQNTKFSGKLPASIGMLSSLEVLSIDNCNFSGLLPPSLGNLTKLQGLQCYNNKLSGIVEIDPFLKLKHLEALSFSRNNILLLIKTRESANTTTRKLRSLELGSCSLKEFPSFLHNLDQLEILDLSSNDIGGKIPKWIWTFSKSLSFLDLSHNSLTNFEKFLNAFPSSTLDYLDLSFNKLKASLPIPPFSISFFLVSENKFSGGIPPEFCNLTSLQFLDLSHNNLNGMIPPCIGNFSKSLAILNLQGNNFKGPIPPTWVDGNNLKLIKLGQNNLKGKLPRSLANCRMLEFFDVGNNHIRDTFPYWLGTLLRLKILILHFNRFYGAINGSESDSLFPNLRIVDLSHNGFVGLLPTKYFERWSAMVDADRENTKYWEAYDNYEWNNIMLLPSYHYSMTITNKGVKMEYAQVLEIFSAIDLSCNKFEGEIPDVVGILKGLELLNLSNNILVGPIPPTLGNLKNLEALDLSQNKLTGSIPTQLTLLNFLAVFNISHNHLVGPIPKGQQFDTFDNSSFDGNLGLCGLPLSRKCENSKALPPPFSTSNGNEDYGLLTEFGWKTVALGYGCGFLVGVVMGNIVFARTREWLMRIYQTRLSRG</sequence>
<dbReference type="PANTHER" id="PTHR48061:SF12">
    <property type="entry name" value="DISEASE RESISTANCE LIKE PROTEIN"/>
    <property type="match status" value="1"/>
</dbReference>
<dbReference type="Pfam" id="PF23598">
    <property type="entry name" value="LRR_14"/>
    <property type="match status" value="1"/>
</dbReference>
<name>A0AAV5MKR8_9ROSI</name>
<dbReference type="EMBL" id="BPVZ01000306">
    <property type="protein sequence ID" value="GKV49599.1"/>
    <property type="molecule type" value="Genomic_DNA"/>
</dbReference>
<gene>
    <name evidence="16" type="ORF">SLEP1_g56339</name>
</gene>
<dbReference type="SUPFAM" id="SSF52058">
    <property type="entry name" value="L domain-like"/>
    <property type="match status" value="3"/>
</dbReference>
<evidence type="ECO:0000256" key="5">
    <source>
        <dbReference type="ARBA" id="ARBA00022692"/>
    </source>
</evidence>
<dbReference type="PROSITE" id="PS51450">
    <property type="entry name" value="LRR"/>
    <property type="match status" value="2"/>
</dbReference>
<accession>A0AAV5MKR8</accession>
<keyword evidence="7" id="KW-0677">Repeat</keyword>
<keyword evidence="6 13" id="KW-0732">Signal</keyword>
<dbReference type="Proteomes" id="UP001054252">
    <property type="component" value="Unassembled WGS sequence"/>
</dbReference>
<dbReference type="InterPro" id="IPR032675">
    <property type="entry name" value="LRR_dom_sf"/>
</dbReference>
<keyword evidence="3" id="KW-1003">Cell membrane</keyword>
<feature type="transmembrane region" description="Helical" evidence="12">
    <location>
        <begin position="824"/>
        <end position="843"/>
    </location>
</feature>
<proteinExistence type="inferred from homology"/>
<feature type="domain" description="Leucine-rich repeat-containing N-terminal plant-type" evidence="14">
    <location>
        <begin position="31"/>
        <end position="79"/>
    </location>
</feature>
<comment type="caution">
    <text evidence="16">The sequence shown here is derived from an EMBL/GenBank/DDBJ whole genome shotgun (WGS) entry which is preliminary data.</text>
</comment>
<evidence type="ECO:0000259" key="14">
    <source>
        <dbReference type="Pfam" id="PF08263"/>
    </source>
</evidence>
<evidence type="ECO:0000313" key="17">
    <source>
        <dbReference type="Proteomes" id="UP001054252"/>
    </source>
</evidence>
<evidence type="ECO:0000313" key="16">
    <source>
        <dbReference type="EMBL" id="GKV49599.1"/>
    </source>
</evidence>
<keyword evidence="17" id="KW-1185">Reference proteome</keyword>
<feature type="chain" id="PRO_5043405793" description="Receptor-like protein 12" evidence="13">
    <location>
        <begin position="25"/>
        <end position="860"/>
    </location>
</feature>
<dbReference type="InterPro" id="IPR013210">
    <property type="entry name" value="LRR_N_plant-typ"/>
</dbReference>
<dbReference type="InterPro" id="IPR046956">
    <property type="entry name" value="RLP23-like"/>
</dbReference>
<comment type="subcellular location">
    <subcellularLocation>
        <location evidence="1">Cell membrane</location>
        <topology evidence="1">Single-pass type I membrane protein</topology>
    </subcellularLocation>
</comment>
<comment type="similarity">
    <text evidence="2">Belongs to the RLP family.</text>
</comment>
<dbReference type="AlphaFoldDB" id="A0AAV5MKR8"/>
<evidence type="ECO:0000256" key="8">
    <source>
        <dbReference type="ARBA" id="ARBA00022989"/>
    </source>
</evidence>
<dbReference type="PANTHER" id="PTHR48061">
    <property type="entry name" value="LEUCINE-RICH REPEAT RECEPTOR PROTEIN KINASE EMS1-LIKE-RELATED"/>
    <property type="match status" value="1"/>
</dbReference>
<evidence type="ECO:0000256" key="6">
    <source>
        <dbReference type="ARBA" id="ARBA00022729"/>
    </source>
</evidence>
<dbReference type="FunFam" id="3.80.10.10:FF:000095">
    <property type="entry name" value="LRR receptor-like serine/threonine-protein kinase GSO1"/>
    <property type="match status" value="1"/>
</dbReference>
<dbReference type="FunFam" id="3.80.10.10:FF:000041">
    <property type="entry name" value="LRR receptor-like serine/threonine-protein kinase ERECTA"/>
    <property type="match status" value="1"/>
</dbReference>
<keyword evidence="4" id="KW-0433">Leucine-rich repeat</keyword>
<evidence type="ECO:0000256" key="7">
    <source>
        <dbReference type="ARBA" id="ARBA00022737"/>
    </source>
</evidence>
<evidence type="ECO:0000259" key="15">
    <source>
        <dbReference type="Pfam" id="PF23598"/>
    </source>
</evidence>
<evidence type="ECO:0000256" key="9">
    <source>
        <dbReference type="ARBA" id="ARBA00023136"/>
    </source>
</evidence>
<dbReference type="InterPro" id="IPR055414">
    <property type="entry name" value="LRR_R13L4/SHOC2-like"/>
</dbReference>
<keyword evidence="5 12" id="KW-0812">Transmembrane</keyword>